<dbReference type="InterPro" id="IPR004046">
    <property type="entry name" value="GST_C"/>
</dbReference>
<keyword evidence="4" id="KW-0808">Transferase</keyword>
<dbReference type="SUPFAM" id="SSF47616">
    <property type="entry name" value="GST C-terminal domain-like"/>
    <property type="match status" value="1"/>
</dbReference>
<dbReference type="InterPro" id="IPR036249">
    <property type="entry name" value="Thioredoxin-like_sf"/>
</dbReference>
<dbReference type="SFLD" id="SFLDG01150">
    <property type="entry name" value="Main.1:_Beta-like"/>
    <property type="match status" value="1"/>
</dbReference>
<evidence type="ECO:0000259" key="2">
    <source>
        <dbReference type="PROSITE" id="PS50404"/>
    </source>
</evidence>
<feature type="domain" description="GST N-terminal" evidence="2">
    <location>
        <begin position="1"/>
        <end position="80"/>
    </location>
</feature>
<comment type="similarity">
    <text evidence="1">Belongs to the GST superfamily.</text>
</comment>
<keyword evidence="5" id="KW-1185">Reference proteome</keyword>
<organism evidence="4 5">
    <name type="scientific">Aulographum hederae CBS 113979</name>
    <dbReference type="NCBI Taxonomy" id="1176131"/>
    <lineage>
        <taxon>Eukaryota</taxon>
        <taxon>Fungi</taxon>
        <taxon>Dikarya</taxon>
        <taxon>Ascomycota</taxon>
        <taxon>Pezizomycotina</taxon>
        <taxon>Dothideomycetes</taxon>
        <taxon>Pleosporomycetidae</taxon>
        <taxon>Aulographales</taxon>
        <taxon>Aulographaceae</taxon>
    </lineage>
</organism>
<dbReference type="InterPro" id="IPR040079">
    <property type="entry name" value="Glutathione_S-Trfase"/>
</dbReference>
<evidence type="ECO:0000313" key="5">
    <source>
        <dbReference type="Proteomes" id="UP000800041"/>
    </source>
</evidence>
<dbReference type="InterPro" id="IPR004045">
    <property type="entry name" value="Glutathione_S-Trfase_N"/>
</dbReference>
<protein>
    <submittedName>
        <fullName evidence="4">Putative glutathione S-transferase</fullName>
    </submittedName>
</protein>
<dbReference type="SFLD" id="SFLDG00358">
    <property type="entry name" value="Main_(cytGST)"/>
    <property type="match status" value="1"/>
</dbReference>
<dbReference type="Proteomes" id="UP000800041">
    <property type="component" value="Unassembled WGS sequence"/>
</dbReference>
<dbReference type="OrthoDB" id="2309723at2759"/>
<dbReference type="CDD" id="cd03046">
    <property type="entry name" value="GST_N_GTT1_like"/>
    <property type="match status" value="1"/>
</dbReference>
<dbReference type="PANTHER" id="PTHR44051:SF9">
    <property type="entry name" value="GLUTATHIONE S-TRANSFERASE 1"/>
    <property type="match status" value="1"/>
</dbReference>
<gene>
    <name evidence="4" type="ORF">K402DRAFT_254764</name>
</gene>
<evidence type="ECO:0000313" key="4">
    <source>
        <dbReference type="EMBL" id="KAF1980950.1"/>
    </source>
</evidence>
<evidence type="ECO:0000256" key="1">
    <source>
        <dbReference type="ARBA" id="ARBA00007409"/>
    </source>
</evidence>
<name>A0A6G1GJE1_9PEZI</name>
<reference evidence="4" key="1">
    <citation type="journal article" date="2020" name="Stud. Mycol.">
        <title>101 Dothideomycetes genomes: a test case for predicting lifestyles and emergence of pathogens.</title>
        <authorList>
            <person name="Haridas S."/>
            <person name="Albert R."/>
            <person name="Binder M."/>
            <person name="Bloem J."/>
            <person name="Labutti K."/>
            <person name="Salamov A."/>
            <person name="Andreopoulos B."/>
            <person name="Baker S."/>
            <person name="Barry K."/>
            <person name="Bills G."/>
            <person name="Bluhm B."/>
            <person name="Cannon C."/>
            <person name="Castanera R."/>
            <person name="Culley D."/>
            <person name="Daum C."/>
            <person name="Ezra D."/>
            <person name="Gonzalez J."/>
            <person name="Henrissat B."/>
            <person name="Kuo A."/>
            <person name="Liang C."/>
            <person name="Lipzen A."/>
            <person name="Lutzoni F."/>
            <person name="Magnuson J."/>
            <person name="Mondo S."/>
            <person name="Nolan M."/>
            <person name="Ohm R."/>
            <person name="Pangilinan J."/>
            <person name="Park H.-J."/>
            <person name="Ramirez L."/>
            <person name="Alfaro M."/>
            <person name="Sun H."/>
            <person name="Tritt A."/>
            <person name="Yoshinaga Y."/>
            <person name="Zwiers L.-H."/>
            <person name="Turgeon B."/>
            <person name="Goodwin S."/>
            <person name="Spatafora J."/>
            <person name="Crous P."/>
            <person name="Grigoriev I."/>
        </authorList>
    </citation>
    <scope>NUCLEOTIDE SEQUENCE</scope>
    <source>
        <strain evidence="4">CBS 113979</strain>
    </source>
</reference>
<sequence length="229" mass="25952">MTLTVHHLQVGQSERIVWLCEELGIPYTLKLHQRDPVFSPQSIKDLNPLGQAPVIQDGDLTLCESAACVEYIIHKHGNGRLALPPDHKNYADYLYWFHFANGTLQPAILNVMQVSHVDTSKTSPAMAKLQERFSGILAFMDARLKESKWLAGEEFTAADIMPVFTLTTMRSFYGFDLSEYEGILGYLQRVIEREGFKKARAKGDPDMELMIDGKPPKPFVQKLREQGKL</sequence>
<dbReference type="PANTHER" id="PTHR44051">
    <property type="entry name" value="GLUTATHIONE S-TRANSFERASE-RELATED"/>
    <property type="match status" value="1"/>
</dbReference>
<dbReference type="Gene3D" id="1.20.1050.10">
    <property type="match status" value="1"/>
</dbReference>
<dbReference type="EMBL" id="ML977213">
    <property type="protein sequence ID" value="KAF1980950.1"/>
    <property type="molecule type" value="Genomic_DNA"/>
</dbReference>
<dbReference type="Pfam" id="PF00043">
    <property type="entry name" value="GST_C"/>
    <property type="match status" value="1"/>
</dbReference>
<dbReference type="Pfam" id="PF13409">
    <property type="entry name" value="GST_N_2"/>
    <property type="match status" value="1"/>
</dbReference>
<dbReference type="Gene3D" id="3.40.30.10">
    <property type="entry name" value="Glutaredoxin"/>
    <property type="match status" value="1"/>
</dbReference>
<feature type="domain" description="GST C-terminal" evidence="3">
    <location>
        <begin position="86"/>
        <end position="219"/>
    </location>
</feature>
<dbReference type="SFLD" id="SFLDS00019">
    <property type="entry name" value="Glutathione_Transferase_(cytos"/>
    <property type="match status" value="1"/>
</dbReference>
<proteinExistence type="inferred from homology"/>
<dbReference type="SUPFAM" id="SSF52833">
    <property type="entry name" value="Thioredoxin-like"/>
    <property type="match status" value="1"/>
</dbReference>
<dbReference type="PROSITE" id="PS50405">
    <property type="entry name" value="GST_CTER"/>
    <property type="match status" value="1"/>
</dbReference>
<evidence type="ECO:0000259" key="3">
    <source>
        <dbReference type="PROSITE" id="PS50405"/>
    </source>
</evidence>
<dbReference type="PROSITE" id="PS50404">
    <property type="entry name" value="GST_NTER"/>
    <property type="match status" value="1"/>
</dbReference>
<dbReference type="InterPro" id="IPR010987">
    <property type="entry name" value="Glutathione-S-Trfase_C-like"/>
</dbReference>
<dbReference type="GO" id="GO:0016740">
    <property type="term" value="F:transferase activity"/>
    <property type="evidence" value="ECO:0007669"/>
    <property type="project" value="UniProtKB-KW"/>
</dbReference>
<dbReference type="InterPro" id="IPR036282">
    <property type="entry name" value="Glutathione-S-Trfase_C_sf"/>
</dbReference>
<dbReference type="AlphaFoldDB" id="A0A6G1GJE1"/>
<accession>A0A6G1GJE1</accession>